<keyword evidence="14" id="KW-1185">Reference proteome</keyword>
<keyword evidence="8" id="KW-0406">Ion transport</keyword>
<gene>
    <name evidence="13" type="primary">Slc5a12_3</name>
    <name evidence="13" type="ORF">E2C01_036880</name>
</gene>
<evidence type="ECO:0000256" key="7">
    <source>
        <dbReference type="ARBA" id="ARBA00023053"/>
    </source>
</evidence>
<protein>
    <submittedName>
        <fullName evidence="13">Sodium-coupled monocarboxylate transporter 2</fullName>
    </submittedName>
</protein>
<dbReference type="PROSITE" id="PS50283">
    <property type="entry name" value="NA_SOLUT_SYMP_3"/>
    <property type="match status" value="1"/>
</dbReference>
<feature type="transmembrane region" description="Helical" evidence="12">
    <location>
        <begin position="224"/>
        <end position="242"/>
    </location>
</feature>
<evidence type="ECO:0000256" key="1">
    <source>
        <dbReference type="ARBA" id="ARBA00004651"/>
    </source>
</evidence>
<keyword evidence="9 12" id="KW-0472">Membrane</keyword>
<dbReference type="PANTHER" id="PTHR42985:SF40">
    <property type="entry name" value="LD47995P-RELATED"/>
    <property type="match status" value="1"/>
</dbReference>
<organism evidence="13 14">
    <name type="scientific">Portunus trituberculatus</name>
    <name type="common">Swimming crab</name>
    <name type="synonym">Neptunus trituberculatus</name>
    <dbReference type="NCBI Taxonomy" id="210409"/>
    <lineage>
        <taxon>Eukaryota</taxon>
        <taxon>Metazoa</taxon>
        <taxon>Ecdysozoa</taxon>
        <taxon>Arthropoda</taxon>
        <taxon>Crustacea</taxon>
        <taxon>Multicrustacea</taxon>
        <taxon>Malacostraca</taxon>
        <taxon>Eumalacostraca</taxon>
        <taxon>Eucarida</taxon>
        <taxon>Decapoda</taxon>
        <taxon>Pleocyemata</taxon>
        <taxon>Brachyura</taxon>
        <taxon>Eubrachyura</taxon>
        <taxon>Portunoidea</taxon>
        <taxon>Portunidae</taxon>
        <taxon>Portuninae</taxon>
        <taxon>Portunus</taxon>
    </lineage>
</organism>
<dbReference type="Proteomes" id="UP000324222">
    <property type="component" value="Unassembled WGS sequence"/>
</dbReference>
<keyword evidence="10" id="KW-0739">Sodium transport</keyword>
<sequence length="243" mass="27806">MVFNIRLIRRIEPCTLCMHTTLTCLGNPTEVYYFGAQVVTTLVGVFPAIIVVHQVFLPIFYNLRIVSLNEYIELRYNTRTLRKLSTFCHLITKFFYMGICLYAPSLALSTVTGLSTWSSMLTMGFICTFYITIFLLLDHHLRFSRVSEEVQIHKILLFGHPVILKVIGWRLAIFFVVGMLVLWGLFYFSGVVAYGIYRDCDPLISGRIEKADQILPYLVMDKLAYIKGLPGLFVAAVYGGMLR</sequence>
<comment type="subcellular location">
    <subcellularLocation>
        <location evidence="1">Cell membrane</location>
        <topology evidence="1">Multi-pass membrane protein</topology>
    </subcellularLocation>
</comment>
<dbReference type="GO" id="GO:0015293">
    <property type="term" value="F:symporter activity"/>
    <property type="evidence" value="ECO:0007669"/>
    <property type="project" value="TreeGrafter"/>
</dbReference>
<dbReference type="OrthoDB" id="6358229at2759"/>
<dbReference type="InterPro" id="IPR038377">
    <property type="entry name" value="Na/Glc_symporter_sf"/>
</dbReference>
<dbReference type="EMBL" id="VSRR010005741">
    <property type="protein sequence ID" value="MPC43239.1"/>
    <property type="molecule type" value="Genomic_DNA"/>
</dbReference>
<evidence type="ECO:0000256" key="8">
    <source>
        <dbReference type="ARBA" id="ARBA00023065"/>
    </source>
</evidence>
<keyword evidence="7" id="KW-0915">Sodium</keyword>
<evidence type="ECO:0000256" key="11">
    <source>
        <dbReference type="RuleBase" id="RU362091"/>
    </source>
</evidence>
<evidence type="ECO:0000256" key="10">
    <source>
        <dbReference type="ARBA" id="ARBA00023201"/>
    </source>
</evidence>
<dbReference type="InterPro" id="IPR001734">
    <property type="entry name" value="Na/solute_symporter"/>
</dbReference>
<keyword evidence="4" id="KW-1003">Cell membrane</keyword>
<dbReference type="Pfam" id="PF00474">
    <property type="entry name" value="SSF"/>
    <property type="match status" value="1"/>
</dbReference>
<evidence type="ECO:0000256" key="4">
    <source>
        <dbReference type="ARBA" id="ARBA00022475"/>
    </source>
</evidence>
<feature type="transmembrane region" description="Helical" evidence="12">
    <location>
        <begin position="117"/>
        <end position="137"/>
    </location>
</feature>
<evidence type="ECO:0000313" key="13">
    <source>
        <dbReference type="EMBL" id="MPC43239.1"/>
    </source>
</evidence>
<dbReference type="AlphaFoldDB" id="A0A5B7FD92"/>
<accession>A0A5B7FD92</accession>
<dbReference type="PANTHER" id="PTHR42985">
    <property type="entry name" value="SODIUM-COUPLED MONOCARBOXYLATE TRANSPORTER"/>
    <property type="match status" value="1"/>
</dbReference>
<evidence type="ECO:0000256" key="9">
    <source>
        <dbReference type="ARBA" id="ARBA00023136"/>
    </source>
</evidence>
<evidence type="ECO:0000256" key="12">
    <source>
        <dbReference type="SAM" id="Phobius"/>
    </source>
</evidence>
<dbReference type="Gene3D" id="1.20.1730.10">
    <property type="entry name" value="Sodium/glucose cotransporter"/>
    <property type="match status" value="2"/>
</dbReference>
<dbReference type="InterPro" id="IPR051163">
    <property type="entry name" value="Sodium:Solute_Symporter_SSF"/>
</dbReference>
<dbReference type="GO" id="GO:0005886">
    <property type="term" value="C:plasma membrane"/>
    <property type="evidence" value="ECO:0007669"/>
    <property type="project" value="UniProtKB-SubCell"/>
</dbReference>
<reference evidence="13 14" key="1">
    <citation type="submission" date="2019-05" db="EMBL/GenBank/DDBJ databases">
        <title>Another draft genome of Portunus trituberculatus and its Hox gene families provides insights of decapod evolution.</title>
        <authorList>
            <person name="Jeong J.-H."/>
            <person name="Song I."/>
            <person name="Kim S."/>
            <person name="Choi T."/>
            <person name="Kim D."/>
            <person name="Ryu S."/>
            <person name="Kim W."/>
        </authorList>
    </citation>
    <scope>NUCLEOTIDE SEQUENCE [LARGE SCALE GENOMIC DNA]</scope>
    <source>
        <tissue evidence="13">Muscle</tissue>
    </source>
</reference>
<evidence type="ECO:0000256" key="5">
    <source>
        <dbReference type="ARBA" id="ARBA00022692"/>
    </source>
</evidence>
<feature type="transmembrane region" description="Helical" evidence="12">
    <location>
        <begin position="84"/>
        <end position="105"/>
    </location>
</feature>
<evidence type="ECO:0000313" key="14">
    <source>
        <dbReference type="Proteomes" id="UP000324222"/>
    </source>
</evidence>
<feature type="transmembrane region" description="Helical" evidence="12">
    <location>
        <begin position="171"/>
        <end position="197"/>
    </location>
</feature>
<comment type="caution">
    <text evidence="13">The sequence shown here is derived from an EMBL/GenBank/DDBJ whole genome shotgun (WGS) entry which is preliminary data.</text>
</comment>
<proteinExistence type="inferred from homology"/>
<evidence type="ECO:0000256" key="2">
    <source>
        <dbReference type="ARBA" id="ARBA00006434"/>
    </source>
</evidence>
<name>A0A5B7FD92_PORTR</name>
<evidence type="ECO:0000256" key="6">
    <source>
        <dbReference type="ARBA" id="ARBA00022989"/>
    </source>
</evidence>
<comment type="similarity">
    <text evidence="2 11">Belongs to the sodium:solute symporter (SSF) (TC 2.A.21) family.</text>
</comment>
<keyword evidence="5 12" id="KW-0812">Transmembrane</keyword>
<keyword evidence="3" id="KW-0813">Transport</keyword>
<feature type="transmembrane region" description="Helical" evidence="12">
    <location>
        <begin position="38"/>
        <end position="63"/>
    </location>
</feature>
<dbReference type="GO" id="GO:0006814">
    <property type="term" value="P:sodium ion transport"/>
    <property type="evidence" value="ECO:0007669"/>
    <property type="project" value="UniProtKB-KW"/>
</dbReference>
<keyword evidence="6 12" id="KW-1133">Transmembrane helix</keyword>
<evidence type="ECO:0000256" key="3">
    <source>
        <dbReference type="ARBA" id="ARBA00022448"/>
    </source>
</evidence>